<dbReference type="PANTHER" id="PTHR10746">
    <property type="entry name" value="50S RIBOSOMAL PROTEIN L4"/>
    <property type="match status" value="1"/>
</dbReference>
<gene>
    <name evidence="5" type="primary">rplD</name>
    <name evidence="7" type="ORF">COT32_02815</name>
</gene>
<dbReference type="GO" id="GO:0019843">
    <property type="term" value="F:rRNA binding"/>
    <property type="evidence" value="ECO:0007669"/>
    <property type="project" value="UniProtKB-UniRule"/>
</dbReference>
<comment type="caution">
    <text evidence="7">The sequence shown here is derived from an EMBL/GenBank/DDBJ whole genome shotgun (WGS) entry which is preliminary data.</text>
</comment>
<dbReference type="SUPFAM" id="SSF52166">
    <property type="entry name" value="Ribosomal protein L4"/>
    <property type="match status" value="1"/>
</dbReference>
<dbReference type="GO" id="GO:1990904">
    <property type="term" value="C:ribonucleoprotein complex"/>
    <property type="evidence" value="ECO:0007669"/>
    <property type="project" value="UniProtKB-KW"/>
</dbReference>
<dbReference type="GO" id="GO:0006412">
    <property type="term" value="P:translation"/>
    <property type="evidence" value="ECO:0007669"/>
    <property type="project" value="UniProtKB-UniRule"/>
</dbReference>
<organism evidence="7 8">
    <name type="scientific">Candidatus Nealsonbacteria bacterium CG08_land_8_20_14_0_20_36_22</name>
    <dbReference type="NCBI Taxonomy" id="1974704"/>
    <lineage>
        <taxon>Bacteria</taxon>
        <taxon>Candidatus Nealsoniibacteriota</taxon>
    </lineage>
</organism>
<feature type="region of interest" description="Disordered" evidence="6">
    <location>
        <begin position="47"/>
        <end position="80"/>
    </location>
</feature>
<feature type="compositionally biased region" description="Basic and acidic residues" evidence="6">
    <location>
        <begin position="49"/>
        <end position="58"/>
    </location>
</feature>
<dbReference type="Pfam" id="PF00573">
    <property type="entry name" value="Ribosomal_L4"/>
    <property type="match status" value="1"/>
</dbReference>
<comment type="similarity">
    <text evidence="1 5">Belongs to the universal ribosomal protein uL4 family.</text>
</comment>
<dbReference type="GO" id="GO:0005840">
    <property type="term" value="C:ribosome"/>
    <property type="evidence" value="ECO:0007669"/>
    <property type="project" value="UniProtKB-KW"/>
</dbReference>
<dbReference type="AlphaFoldDB" id="A0A2H0YN72"/>
<dbReference type="InterPro" id="IPR002136">
    <property type="entry name" value="Ribosomal_uL4"/>
</dbReference>
<dbReference type="InterPro" id="IPR013005">
    <property type="entry name" value="Ribosomal_uL4-like"/>
</dbReference>
<proteinExistence type="inferred from homology"/>
<dbReference type="NCBIfam" id="TIGR03953">
    <property type="entry name" value="rplD_bact"/>
    <property type="match status" value="1"/>
</dbReference>
<evidence type="ECO:0000256" key="3">
    <source>
        <dbReference type="ARBA" id="ARBA00023274"/>
    </source>
</evidence>
<evidence type="ECO:0000256" key="2">
    <source>
        <dbReference type="ARBA" id="ARBA00022980"/>
    </source>
</evidence>
<protein>
    <recommendedName>
        <fullName evidence="4 5">Large ribosomal subunit protein uL4</fullName>
    </recommendedName>
</protein>
<evidence type="ECO:0000256" key="1">
    <source>
        <dbReference type="ARBA" id="ARBA00010528"/>
    </source>
</evidence>
<keyword evidence="5" id="KW-0694">RNA-binding</keyword>
<dbReference type="Proteomes" id="UP000231472">
    <property type="component" value="Unassembled WGS sequence"/>
</dbReference>
<dbReference type="GO" id="GO:0003735">
    <property type="term" value="F:structural constituent of ribosome"/>
    <property type="evidence" value="ECO:0007669"/>
    <property type="project" value="InterPro"/>
</dbReference>
<comment type="function">
    <text evidence="5">One of the primary rRNA binding proteins, this protein initially binds near the 5'-end of the 23S rRNA. It is important during the early stages of 50S assembly. It makes multiple contacts with different domains of the 23S rRNA in the assembled 50S subunit and ribosome.</text>
</comment>
<reference evidence="8" key="1">
    <citation type="submission" date="2017-09" db="EMBL/GenBank/DDBJ databases">
        <title>Depth-based differentiation of microbial function through sediment-hosted aquifers and enrichment of novel symbionts in the deep terrestrial subsurface.</title>
        <authorList>
            <person name="Probst A.J."/>
            <person name="Ladd B."/>
            <person name="Jarett J.K."/>
            <person name="Geller-Mcgrath D.E."/>
            <person name="Sieber C.M.K."/>
            <person name="Emerson J.B."/>
            <person name="Anantharaman K."/>
            <person name="Thomas B.C."/>
            <person name="Malmstrom R."/>
            <person name="Stieglmeier M."/>
            <person name="Klingl A."/>
            <person name="Woyke T."/>
            <person name="Ryan C.M."/>
            <person name="Banfield J.F."/>
        </authorList>
    </citation>
    <scope>NUCLEOTIDE SEQUENCE [LARGE SCALE GENOMIC DNA]</scope>
</reference>
<dbReference type="EMBL" id="PEYC01000057">
    <property type="protein sequence ID" value="PIS39866.1"/>
    <property type="molecule type" value="Genomic_DNA"/>
</dbReference>
<dbReference type="PANTHER" id="PTHR10746:SF6">
    <property type="entry name" value="LARGE RIBOSOMAL SUBUNIT PROTEIN UL4M"/>
    <property type="match status" value="1"/>
</dbReference>
<evidence type="ECO:0000313" key="7">
    <source>
        <dbReference type="EMBL" id="PIS39866.1"/>
    </source>
</evidence>
<evidence type="ECO:0000313" key="8">
    <source>
        <dbReference type="Proteomes" id="UP000231472"/>
    </source>
</evidence>
<evidence type="ECO:0000256" key="4">
    <source>
        <dbReference type="ARBA" id="ARBA00035244"/>
    </source>
</evidence>
<dbReference type="InterPro" id="IPR023574">
    <property type="entry name" value="Ribosomal_uL4_dom_sf"/>
</dbReference>
<keyword evidence="2 5" id="KW-0689">Ribosomal protein</keyword>
<dbReference type="Gene3D" id="3.40.1370.10">
    <property type="match status" value="1"/>
</dbReference>
<feature type="compositionally biased region" description="Basic residues" evidence="6">
    <location>
        <begin position="59"/>
        <end position="76"/>
    </location>
</feature>
<dbReference type="HAMAP" id="MF_01328_B">
    <property type="entry name" value="Ribosomal_uL4_B"/>
    <property type="match status" value="1"/>
</dbReference>
<comment type="function">
    <text evidence="5">Forms part of the polypeptide exit tunnel.</text>
</comment>
<accession>A0A2H0YN72</accession>
<keyword evidence="3 5" id="KW-0687">Ribonucleoprotein</keyword>
<comment type="subunit">
    <text evidence="5">Part of the 50S ribosomal subunit.</text>
</comment>
<keyword evidence="5" id="KW-0699">rRNA-binding</keyword>
<sequence length="208" mass="23800">MFIKVLNQKGKEVGETELPKEIFEVPMNPDLVHQVVLVQAANRRRKIAKTKDRSEVRGGGKKPWRQKGTGRARHGSIRSPIWRGGGVTFGPTGREVFKKRIPKKMRRKALFMVLSAKAKENLIFVLDNLKIEKPKTKIMVEILEQLFLKKSSGLLVLPKIDENIIKSVRNIPKIDPIQAKDLNVLDLLNYKYIVMPKEAIEVIKETFL</sequence>
<evidence type="ECO:0000256" key="6">
    <source>
        <dbReference type="SAM" id="MobiDB-lite"/>
    </source>
</evidence>
<name>A0A2H0YN72_9BACT</name>
<evidence type="ECO:0000256" key="5">
    <source>
        <dbReference type="HAMAP-Rule" id="MF_01328"/>
    </source>
</evidence>